<keyword evidence="2" id="KW-1185">Reference proteome</keyword>
<dbReference type="SUPFAM" id="SSF117991">
    <property type="entry name" value="YbeD/HP0495-like"/>
    <property type="match status" value="1"/>
</dbReference>
<dbReference type="Proteomes" id="UP001172082">
    <property type="component" value="Unassembled WGS sequence"/>
</dbReference>
<comment type="caution">
    <text evidence="1">The sequence shown here is derived from an EMBL/GenBank/DDBJ whole genome shotgun (WGS) entry which is preliminary data.</text>
</comment>
<evidence type="ECO:0000313" key="1">
    <source>
        <dbReference type="EMBL" id="MDN5204464.1"/>
    </source>
</evidence>
<evidence type="ECO:0000313" key="2">
    <source>
        <dbReference type="Proteomes" id="UP001172082"/>
    </source>
</evidence>
<dbReference type="InterPro" id="IPR027471">
    <property type="entry name" value="YbeD-like_sf"/>
</dbReference>
<sequence>MSSTTYDDSFREKLDNEHDWPDVYMFKFIVPRSQEQSIRDLFPSDKVEVKESSSGKYVSVTATKLMRSSQEVIDIYVAAHKVEGVIAL</sequence>
<dbReference type="RefSeq" id="WP_346754486.1">
    <property type="nucleotide sequence ID" value="NZ_JAUJEA010000011.1"/>
</dbReference>
<name>A0ABT8KWB9_9BACT</name>
<protein>
    <submittedName>
        <fullName evidence="1">DUF493 family protein</fullName>
    </submittedName>
</protein>
<organism evidence="1 2">
    <name type="scientific">Splendidivirga corallicola</name>
    <dbReference type="NCBI Taxonomy" id="3051826"/>
    <lineage>
        <taxon>Bacteria</taxon>
        <taxon>Pseudomonadati</taxon>
        <taxon>Bacteroidota</taxon>
        <taxon>Cytophagia</taxon>
        <taxon>Cytophagales</taxon>
        <taxon>Splendidivirgaceae</taxon>
        <taxon>Splendidivirga</taxon>
    </lineage>
</organism>
<proteinExistence type="predicted"/>
<reference evidence="1" key="1">
    <citation type="submission" date="2023-06" db="EMBL/GenBank/DDBJ databases">
        <title>Genomic of Parafulvivirga corallium.</title>
        <authorList>
            <person name="Wang G."/>
        </authorList>
    </citation>
    <scope>NUCLEOTIDE SEQUENCE</scope>
    <source>
        <strain evidence="1">BMA10</strain>
    </source>
</reference>
<dbReference type="Pfam" id="PF04359">
    <property type="entry name" value="DUF493"/>
    <property type="match status" value="1"/>
</dbReference>
<gene>
    <name evidence="1" type="ORF">QQ008_23930</name>
</gene>
<dbReference type="Gene3D" id="3.30.70.260">
    <property type="match status" value="1"/>
</dbReference>
<dbReference type="InterPro" id="IPR007454">
    <property type="entry name" value="UPF0250_YbeD-like"/>
</dbReference>
<dbReference type="EMBL" id="JAUJEA010000011">
    <property type="protein sequence ID" value="MDN5204464.1"/>
    <property type="molecule type" value="Genomic_DNA"/>
</dbReference>
<accession>A0ABT8KWB9</accession>